<protein>
    <submittedName>
        <fullName evidence="3">Prolyl oligopeptidase family protein</fullName>
    </submittedName>
</protein>
<proteinExistence type="predicted"/>
<feature type="region of interest" description="Disordered" evidence="1">
    <location>
        <begin position="389"/>
        <end position="425"/>
    </location>
</feature>
<evidence type="ECO:0000313" key="4">
    <source>
        <dbReference type="Proteomes" id="UP000006512"/>
    </source>
</evidence>
<keyword evidence="4" id="KW-1185">Reference proteome</keyword>
<dbReference type="PROSITE" id="PS51318">
    <property type="entry name" value="TAT"/>
    <property type="match status" value="1"/>
</dbReference>
<evidence type="ECO:0000313" key="3">
    <source>
        <dbReference type="EMBL" id="EGF90919.1"/>
    </source>
</evidence>
<feature type="chain" id="PRO_5003314275" evidence="2">
    <location>
        <begin position="30"/>
        <end position="425"/>
    </location>
</feature>
<evidence type="ECO:0000256" key="2">
    <source>
        <dbReference type="SAM" id="SignalP"/>
    </source>
</evidence>
<dbReference type="Proteomes" id="UP000006512">
    <property type="component" value="Unassembled WGS sequence"/>
</dbReference>
<dbReference type="SUPFAM" id="SSF82171">
    <property type="entry name" value="DPP6 N-terminal domain-like"/>
    <property type="match status" value="1"/>
</dbReference>
<name>F4QNL1_9CAUL</name>
<dbReference type="InterPro" id="IPR006311">
    <property type="entry name" value="TAT_signal"/>
</dbReference>
<dbReference type="HOGENOM" id="CLU_645041_0_0_5"/>
<reference evidence="4" key="1">
    <citation type="submission" date="2011-03" db="EMBL/GenBank/DDBJ databases">
        <title>Draft genome sequence of Brevundimonas diminuta.</title>
        <authorList>
            <person name="Brown P.J.B."/>
            <person name="Buechlein A."/>
            <person name="Hemmerich C."/>
            <person name="Brun Y.V."/>
        </authorList>
    </citation>
    <scope>NUCLEOTIDE SEQUENCE [LARGE SCALE GENOMIC DNA]</scope>
    <source>
        <strain evidence="4">C19</strain>
    </source>
</reference>
<gene>
    <name evidence="3" type="ORF">ABI_23310</name>
</gene>
<evidence type="ECO:0000256" key="1">
    <source>
        <dbReference type="SAM" id="MobiDB-lite"/>
    </source>
</evidence>
<dbReference type="EMBL" id="GL883078">
    <property type="protein sequence ID" value="EGF90919.1"/>
    <property type="molecule type" value="Genomic_DNA"/>
</dbReference>
<organism evidence="3 4">
    <name type="scientific">Asticcacaulis biprosthecium C19</name>
    <dbReference type="NCBI Taxonomy" id="715226"/>
    <lineage>
        <taxon>Bacteria</taxon>
        <taxon>Pseudomonadati</taxon>
        <taxon>Pseudomonadota</taxon>
        <taxon>Alphaproteobacteria</taxon>
        <taxon>Caulobacterales</taxon>
        <taxon>Caulobacteraceae</taxon>
        <taxon>Asticcacaulis</taxon>
    </lineage>
</organism>
<dbReference type="STRING" id="715226.ABI_23310"/>
<dbReference type="RefSeq" id="WP_006273101.1">
    <property type="nucleotide sequence ID" value="NZ_GL883078.1"/>
</dbReference>
<dbReference type="AlphaFoldDB" id="F4QNL1"/>
<feature type="signal peptide" evidence="2">
    <location>
        <begin position="1"/>
        <end position="29"/>
    </location>
</feature>
<accession>F4QNL1</accession>
<dbReference type="eggNOG" id="COG1506">
    <property type="taxonomic scope" value="Bacteria"/>
</dbReference>
<keyword evidence="2" id="KW-0732">Signal</keyword>
<sequence>MTPNLNRRALFRIGGAAAALNLATLSARADETPKVPATPMPPIEAFALPPAIDEIALSPDGKRCALVTQKGDDKILMHFTIIDPKTKTINMGPTKIRGLFFGDNEHVVLINSVTTALPEFAGWKHEFSIARSVHLDTAEVVNFFSREGGFYGIVLGDVQRIKVDGEYRVTGSNYRMALGYNLCLFSFSMTKPRGKLLHEGSNDTEGWVVAPDGRPVAYSEYSDERKTWKLYFNVGEPGKSHRFKEIYSVKEPLNTPDLIGLGRDGQSVVLYLNAGENEGEYHEISPDGTLGPALDSGGDDRGRGALFHPNTGRLAGFSHHDDWFSYDYFDPLMKKIAAGLAPTMGDDYRVAMRGFAEDPRKLLIYGESPFDAGSFFFCRLFDRPGRTSGAELSRHSRGMDHAKSGRHVQGRRWAGDSRLSDPAAV</sequence>
<feature type="compositionally biased region" description="Basic and acidic residues" evidence="1">
    <location>
        <begin position="392"/>
        <end position="403"/>
    </location>
</feature>